<evidence type="ECO:0000259" key="7">
    <source>
        <dbReference type="Pfam" id="PF00171"/>
    </source>
</evidence>
<keyword evidence="9" id="KW-1185">Reference proteome</keyword>
<organism evidence="8 9">
    <name type="scientific">Labrys miyagiensis</name>
    <dbReference type="NCBI Taxonomy" id="346912"/>
    <lineage>
        <taxon>Bacteria</taxon>
        <taxon>Pseudomonadati</taxon>
        <taxon>Pseudomonadota</taxon>
        <taxon>Alphaproteobacteria</taxon>
        <taxon>Hyphomicrobiales</taxon>
        <taxon>Xanthobacteraceae</taxon>
        <taxon>Labrys</taxon>
    </lineage>
</organism>
<dbReference type="SUPFAM" id="SSF53720">
    <property type="entry name" value="ALDH-like"/>
    <property type="match status" value="1"/>
</dbReference>
<feature type="active site" evidence="5">
    <location>
        <position position="250"/>
    </location>
</feature>
<comment type="caution">
    <text evidence="8">The sequence shown here is derived from an EMBL/GenBank/DDBJ whole genome shotgun (WGS) entry which is preliminary data.</text>
</comment>
<reference evidence="9" key="1">
    <citation type="journal article" date="2019" name="Int. J. Syst. Evol. Microbiol.">
        <title>The Global Catalogue of Microorganisms (GCM) 10K type strain sequencing project: providing services to taxonomists for standard genome sequencing and annotation.</title>
        <authorList>
            <consortium name="The Broad Institute Genomics Platform"/>
            <consortium name="The Broad Institute Genome Sequencing Center for Infectious Disease"/>
            <person name="Wu L."/>
            <person name="Ma J."/>
        </authorList>
    </citation>
    <scope>NUCLEOTIDE SEQUENCE [LARGE SCALE GENOMIC DNA]</scope>
    <source>
        <strain evidence="9">NBRC 101365</strain>
    </source>
</reference>
<evidence type="ECO:0000313" key="9">
    <source>
        <dbReference type="Proteomes" id="UP001156882"/>
    </source>
</evidence>
<dbReference type="PANTHER" id="PTHR43860">
    <property type="entry name" value="BETAINE ALDEHYDE DEHYDROGENASE"/>
    <property type="match status" value="1"/>
</dbReference>
<dbReference type="Proteomes" id="UP001156882">
    <property type="component" value="Unassembled WGS sequence"/>
</dbReference>
<dbReference type="InterPro" id="IPR016161">
    <property type="entry name" value="Ald_DH/histidinol_DH"/>
</dbReference>
<protein>
    <submittedName>
        <fullName evidence="8">Betaine-aldehyde dehydrogenase</fullName>
    </submittedName>
</protein>
<dbReference type="InterPro" id="IPR016163">
    <property type="entry name" value="Ald_DH_C"/>
</dbReference>
<name>A0ABQ6CQ07_9HYPH</name>
<evidence type="ECO:0000256" key="6">
    <source>
        <dbReference type="RuleBase" id="RU003345"/>
    </source>
</evidence>
<dbReference type="PANTHER" id="PTHR43860:SF2">
    <property type="entry name" value="BETAINE ALDEHYDE DEHYDROGENASE-RELATED"/>
    <property type="match status" value="1"/>
</dbReference>
<accession>A0ABQ6CQ07</accession>
<dbReference type="InterPro" id="IPR029510">
    <property type="entry name" value="Ald_DH_CS_GLU"/>
</dbReference>
<dbReference type="PROSITE" id="PS00070">
    <property type="entry name" value="ALDEHYDE_DEHYDR_CYS"/>
    <property type="match status" value="1"/>
</dbReference>
<comment type="pathway">
    <text evidence="4">Amine and polyamine biosynthesis; betaine biosynthesis via choline pathway; betaine from betaine aldehyde: step 1/1.</text>
</comment>
<evidence type="ECO:0000256" key="1">
    <source>
        <dbReference type="ARBA" id="ARBA00009986"/>
    </source>
</evidence>
<comment type="similarity">
    <text evidence="1 6">Belongs to the aldehyde dehydrogenase family.</text>
</comment>
<gene>
    <name evidence="8" type="ORF">GCM10007874_54560</name>
</gene>
<evidence type="ECO:0000256" key="5">
    <source>
        <dbReference type="PROSITE-ProRule" id="PRU10007"/>
    </source>
</evidence>
<dbReference type="Gene3D" id="3.40.309.10">
    <property type="entry name" value="Aldehyde Dehydrogenase, Chain A, domain 2"/>
    <property type="match status" value="1"/>
</dbReference>
<dbReference type="InterPro" id="IPR015590">
    <property type="entry name" value="Aldehyde_DH_dom"/>
</dbReference>
<dbReference type="PROSITE" id="PS00687">
    <property type="entry name" value="ALDEHYDE_DEHYDR_GLU"/>
    <property type="match status" value="1"/>
</dbReference>
<keyword evidence="2 6" id="KW-0560">Oxidoreductase</keyword>
<dbReference type="EMBL" id="BSPC01000063">
    <property type="protein sequence ID" value="GLS22438.1"/>
    <property type="molecule type" value="Genomic_DNA"/>
</dbReference>
<feature type="domain" description="Aldehyde dehydrogenase" evidence="7">
    <location>
        <begin position="18"/>
        <end position="474"/>
    </location>
</feature>
<evidence type="ECO:0000313" key="8">
    <source>
        <dbReference type="EMBL" id="GLS22438.1"/>
    </source>
</evidence>
<dbReference type="CDD" id="cd07110">
    <property type="entry name" value="ALDH_F10_BADH"/>
    <property type="match status" value="1"/>
</dbReference>
<sequence>MQKQLFINGVWQDPVVPGTLEVFDPFRGEAYTEVAAGGPADVDKAVAAAKAAFPAWRDAGGKVRAGYLAAIAAKLRERAEELARLSSRNNGKPIFEARIDMGDAASSFAYYAEQAIALEDKQNSNVAVPDGGFTARLRYEPAGVASLIVPWNFPLVTTSWKVAPALAAGCTVVLKPSEITPVVELELGVIAQEVGLPPGVLNIITGTGLAVGAPMTEHPDVAKVSFTGSNAVGARVMAAGAPGTKSVSLELGGKSPIIVFADADFDQAVECVLGGIFFNAGQMCSATSRLLVERSLAPRFIEALVAGARAIKPGNPLDEDTQIGPITMKAQHDKVLAYIEKGRASGLTLLTGGGKPESINGGWFIEPTIFTDVPTDSPLWREEIFGPVLCIRTFDSEAEAIALANDSSFGLVGTVVSSDEATANRVADALEVGHVWINSPQMIFVETSWGGFKASGIGRELGPWGMSSYLEIKHTTTRLSR</sequence>
<evidence type="ECO:0000256" key="4">
    <source>
        <dbReference type="ARBA" id="ARBA00037921"/>
    </source>
</evidence>
<dbReference type="InterPro" id="IPR016162">
    <property type="entry name" value="Ald_DH_N"/>
</dbReference>
<proteinExistence type="inferred from homology"/>
<dbReference type="Pfam" id="PF00171">
    <property type="entry name" value="Aldedh"/>
    <property type="match status" value="1"/>
</dbReference>
<dbReference type="Gene3D" id="3.40.605.10">
    <property type="entry name" value="Aldehyde Dehydrogenase, Chain A, domain 1"/>
    <property type="match status" value="1"/>
</dbReference>
<keyword evidence="3" id="KW-0520">NAD</keyword>
<dbReference type="InterPro" id="IPR016160">
    <property type="entry name" value="Ald_DH_CS_CYS"/>
</dbReference>
<evidence type="ECO:0000256" key="3">
    <source>
        <dbReference type="ARBA" id="ARBA00023027"/>
    </source>
</evidence>
<evidence type="ECO:0000256" key="2">
    <source>
        <dbReference type="ARBA" id="ARBA00023002"/>
    </source>
</evidence>
<dbReference type="RefSeq" id="WP_284315400.1">
    <property type="nucleotide sequence ID" value="NZ_BSPC01000063.1"/>
</dbReference>